<organism evidence="1">
    <name type="scientific">Ignisphaera aggregans</name>
    <dbReference type="NCBI Taxonomy" id="334771"/>
    <lineage>
        <taxon>Archaea</taxon>
        <taxon>Thermoproteota</taxon>
        <taxon>Thermoprotei</taxon>
        <taxon>Desulfurococcales</taxon>
        <taxon>Desulfurococcaceae</taxon>
        <taxon>Ignisphaera</taxon>
    </lineage>
</organism>
<comment type="caution">
    <text evidence="1">The sequence shown here is derived from an EMBL/GenBank/DDBJ whole genome shotgun (WGS) entry which is preliminary data.</text>
</comment>
<gene>
    <name evidence="1" type="ORF">ENO77_05365</name>
</gene>
<proteinExistence type="predicted"/>
<reference evidence="1" key="1">
    <citation type="journal article" date="2020" name="mSystems">
        <title>Genome- and Community-Level Interaction Insights into Carbon Utilization and Element Cycling Functions of Hydrothermarchaeota in Hydrothermal Sediment.</title>
        <authorList>
            <person name="Zhou Z."/>
            <person name="Liu Y."/>
            <person name="Xu W."/>
            <person name="Pan J."/>
            <person name="Luo Z.H."/>
            <person name="Li M."/>
        </authorList>
    </citation>
    <scope>NUCLEOTIDE SEQUENCE [LARGE SCALE GENOMIC DNA]</scope>
    <source>
        <strain evidence="1">SpSt-16</strain>
    </source>
</reference>
<dbReference type="AlphaFoldDB" id="A0A7C2Z9J9"/>
<protein>
    <submittedName>
        <fullName evidence="1">Uncharacterized protein</fullName>
    </submittedName>
</protein>
<accession>A0A7C2Z9J9</accession>
<name>A0A7C2Z9J9_9CREN</name>
<evidence type="ECO:0000313" key="1">
    <source>
        <dbReference type="EMBL" id="HEW53561.1"/>
    </source>
</evidence>
<sequence length="65" mass="7613">MLTHDIVPCGWLMRCTVCGSMWILEVSFDIRDTKRIYHYCPKCKRNTFHEVVAHVENVEGTKEQG</sequence>
<dbReference type="EMBL" id="DSGT01000015">
    <property type="protein sequence ID" value="HEW53561.1"/>
    <property type="molecule type" value="Genomic_DNA"/>
</dbReference>